<reference evidence="3 4" key="1">
    <citation type="submission" date="2018-12" db="EMBL/GenBank/DDBJ databases">
        <title>Sequencing of bacterial isolates from soil warming experiment in Harvard Forest, Massachusetts, USA.</title>
        <authorList>
            <person name="Deangelis K."/>
        </authorList>
    </citation>
    <scope>NUCLEOTIDE SEQUENCE [LARGE SCALE GENOMIC DNA]</scope>
    <source>
        <strain evidence="3 4">EB153</strain>
    </source>
</reference>
<organism evidence="3 4">
    <name type="scientific">Edaphobacter aggregans</name>
    <dbReference type="NCBI Taxonomy" id="570835"/>
    <lineage>
        <taxon>Bacteria</taxon>
        <taxon>Pseudomonadati</taxon>
        <taxon>Acidobacteriota</taxon>
        <taxon>Terriglobia</taxon>
        <taxon>Terriglobales</taxon>
        <taxon>Acidobacteriaceae</taxon>
        <taxon>Edaphobacter</taxon>
    </lineage>
</organism>
<proteinExistence type="predicted"/>
<dbReference type="InterPro" id="IPR051702">
    <property type="entry name" value="SH3_domain_YSC84-like"/>
</dbReference>
<keyword evidence="4" id="KW-1185">Reference proteome</keyword>
<evidence type="ECO:0000313" key="3">
    <source>
        <dbReference type="EMBL" id="RSL14644.1"/>
    </source>
</evidence>
<evidence type="ECO:0000313" key="4">
    <source>
        <dbReference type="Proteomes" id="UP000269669"/>
    </source>
</evidence>
<evidence type="ECO:0000259" key="2">
    <source>
        <dbReference type="Pfam" id="PF04366"/>
    </source>
</evidence>
<evidence type="ECO:0000256" key="1">
    <source>
        <dbReference type="SAM" id="SignalP"/>
    </source>
</evidence>
<dbReference type="OrthoDB" id="9782434at2"/>
<dbReference type="Pfam" id="PF04366">
    <property type="entry name" value="Ysc84"/>
    <property type="match status" value="1"/>
</dbReference>
<dbReference type="CDD" id="cd11524">
    <property type="entry name" value="SYLF"/>
    <property type="match status" value="1"/>
</dbReference>
<dbReference type="RefSeq" id="WP_125483480.1">
    <property type="nucleotide sequence ID" value="NZ_RSDW01000001.1"/>
</dbReference>
<dbReference type="EMBL" id="RSDW01000001">
    <property type="protein sequence ID" value="RSL14644.1"/>
    <property type="molecule type" value="Genomic_DNA"/>
</dbReference>
<accession>A0A428MCN9</accession>
<dbReference type="PANTHER" id="PTHR15629">
    <property type="entry name" value="SH3YL1 PROTEIN"/>
    <property type="match status" value="1"/>
</dbReference>
<sequence length="233" mass="24565">MKKTALLTLLCMSATLPALAQTKFDERLGTSTEVLRQMLARTDAIPRDLLNEARCVMVYPNVKKVGVGLGVTYGRGVLTCRTGPHMQGEWSAPAMYTMDVGSLGVQLGSSSTDFVLLVMSQQGADKVLAGGLKLGADATAIAGPSGARAIGHNDVNADIYTYSRAKGGLFAGTSLGTASMKSDDTANKNIYGRPVDVQQIVRDGAVTTTAAGQPLIDVLEKNIPGREETHKHK</sequence>
<comment type="caution">
    <text evidence="3">The sequence shown here is derived from an EMBL/GenBank/DDBJ whole genome shotgun (WGS) entry which is preliminary data.</text>
</comment>
<dbReference type="InterPro" id="IPR007461">
    <property type="entry name" value="Ysc84_actin-binding"/>
</dbReference>
<name>A0A428MCN9_9BACT</name>
<gene>
    <name evidence="3" type="ORF">EDE15_0097</name>
</gene>
<feature type="signal peptide" evidence="1">
    <location>
        <begin position="1"/>
        <end position="20"/>
    </location>
</feature>
<feature type="domain" description="Ysc84 actin-binding" evidence="2">
    <location>
        <begin position="101"/>
        <end position="221"/>
    </location>
</feature>
<dbReference type="GO" id="GO:0035091">
    <property type="term" value="F:phosphatidylinositol binding"/>
    <property type="evidence" value="ECO:0007669"/>
    <property type="project" value="TreeGrafter"/>
</dbReference>
<protein>
    <submittedName>
        <fullName evidence="3">Lipid-binding SYLF domain-containing protein</fullName>
    </submittedName>
</protein>
<feature type="chain" id="PRO_5019186995" evidence="1">
    <location>
        <begin position="21"/>
        <end position="233"/>
    </location>
</feature>
<dbReference type="PANTHER" id="PTHR15629:SF2">
    <property type="entry name" value="SH3 DOMAIN-CONTAINING YSC84-LIKE PROTEIN 1"/>
    <property type="match status" value="1"/>
</dbReference>
<dbReference type="AlphaFoldDB" id="A0A428MCN9"/>
<keyword evidence="1" id="KW-0732">Signal</keyword>
<dbReference type="Proteomes" id="UP000269669">
    <property type="component" value="Unassembled WGS sequence"/>
</dbReference>